<dbReference type="OrthoDB" id="259286at2157"/>
<organism evidence="2 3">
    <name type="scientific">Salinigranum rubrum</name>
    <dbReference type="NCBI Taxonomy" id="755307"/>
    <lineage>
        <taxon>Archaea</taxon>
        <taxon>Methanobacteriati</taxon>
        <taxon>Methanobacteriota</taxon>
        <taxon>Stenosarchaea group</taxon>
        <taxon>Halobacteria</taxon>
        <taxon>Halobacteriales</taxon>
        <taxon>Haloferacaceae</taxon>
        <taxon>Salinigranum</taxon>
    </lineage>
</organism>
<protein>
    <recommendedName>
        <fullName evidence="1">Luciferase domain-containing protein</fullName>
    </recommendedName>
</protein>
<dbReference type="Proteomes" id="UP000236584">
    <property type="component" value="Chromosome"/>
</dbReference>
<dbReference type="AlphaFoldDB" id="A0A2I8VIM3"/>
<sequence length="133" mass="14249">MNATLTPITGRVSHWPGVETDATREGVTFRVGTREFAHLSSRGDLTVPTSPALRDQLLTDGFADGVPRTPDRVRYRVRSAADVTGAIRLVRVAYLQHGGVPGERLDDDHLRRLGASPELAALLVGSPASDAPV</sequence>
<proteinExistence type="predicted"/>
<evidence type="ECO:0000259" key="1">
    <source>
        <dbReference type="Pfam" id="PF17648"/>
    </source>
</evidence>
<evidence type="ECO:0000313" key="2">
    <source>
        <dbReference type="EMBL" id="AUV81786.1"/>
    </source>
</evidence>
<dbReference type="Pfam" id="PF17648">
    <property type="entry name" value="Luciferase"/>
    <property type="match status" value="1"/>
</dbReference>
<dbReference type="EMBL" id="CP026309">
    <property type="protein sequence ID" value="AUV81786.1"/>
    <property type="molecule type" value="Genomic_DNA"/>
</dbReference>
<accession>A0A2I8VIM3</accession>
<dbReference type="InterPro" id="IPR040841">
    <property type="entry name" value="Luciferase_dom"/>
</dbReference>
<name>A0A2I8VIM3_9EURY</name>
<evidence type="ECO:0000313" key="3">
    <source>
        <dbReference type="Proteomes" id="UP000236584"/>
    </source>
</evidence>
<gene>
    <name evidence="2" type="ORF">C2R22_09095</name>
</gene>
<keyword evidence="3" id="KW-1185">Reference proteome</keyword>
<dbReference type="GeneID" id="35592243"/>
<dbReference type="RefSeq" id="WP_103425474.1">
    <property type="nucleotide sequence ID" value="NZ_CP026309.1"/>
</dbReference>
<feature type="domain" description="Luciferase" evidence="1">
    <location>
        <begin position="34"/>
        <end position="93"/>
    </location>
</feature>
<dbReference type="KEGG" id="srub:C2R22_09095"/>
<reference evidence="2 3" key="1">
    <citation type="submission" date="2018-01" db="EMBL/GenBank/DDBJ databases">
        <title>Complete genome sequence of Salinigranum rubrum GX10T, an extremely halophilic archaeon isolated from a marine solar saltern.</title>
        <authorList>
            <person name="Han S."/>
        </authorList>
    </citation>
    <scope>NUCLEOTIDE SEQUENCE [LARGE SCALE GENOMIC DNA]</scope>
    <source>
        <strain evidence="2 3">GX10</strain>
    </source>
</reference>